<dbReference type="PANTHER" id="PTHR21392:SF0">
    <property type="entry name" value="TRNA-URIDINE AMINOCARBOXYPROPYLTRANSFERASE 2"/>
    <property type="match status" value="1"/>
</dbReference>
<keyword evidence="4" id="KW-0819">tRNA processing</keyword>
<dbReference type="InterPro" id="IPR005636">
    <property type="entry name" value="DTW"/>
</dbReference>
<keyword evidence="3" id="KW-0949">S-adenosyl-L-methionine</keyword>
<proteinExistence type="inferred from homology"/>
<sequence length="205" mass="22899">MARQYCCQCQRPEKACICHLMTRVDNAPHVVVLQHPGEVGQSKGTLPLLAGSLVSCTVLVGEDFSEHEELKFLLERYRDNIYLLYPSEGARELGSGQFLGQPAGGDSCIILLDATWKKAYRMYMLSKVLHQIPHICLPGDLTGRYLIRKTAKKNALSTLEACCYALGIIENNPEKYRGLLEQFVQFNRFQLAFRPGGTEADTAST</sequence>
<evidence type="ECO:0000256" key="5">
    <source>
        <dbReference type="ARBA" id="ARBA00034489"/>
    </source>
</evidence>
<feature type="domain" description="DTW" evidence="6">
    <location>
        <begin position="2"/>
        <end position="195"/>
    </location>
</feature>
<organism evidence="7 8">
    <name type="scientific">Thalassomonas viridans</name>
    <dbReference type="NCBI Taxonomy" id="137584"/>
    <lineage>
        <taxon>Bacteria</taxon>
        <taxon>Pseudomonadati</taxon>
        <taxon>Pseudomonadota</taxon>
        <taxon>Gammaproteobacteria</taxon>
        <taxon>Alteromonadales</taxon>
        <taxon>Colwelliaceae</taxon>
        <taxon>Thalassomonas</taxon>
    </lineage>
</organism>
<dbReference type="Proteomes" id="UP000032352">
    <property type="component" value="Chromosome"/>
</dbReference>
<gene>
    <name evidence="7" type="ORF">SG34_018790</name>
</gene>
<dbReference type="InterPro" id="IPR039262">
    <property type="entry name" value="DTWD2/TAPT"/>
</dbReference>
<evidence type="ECO:0000313" key="8">
    <source>
        <dbReference type="Proteomes" id="UP000032352"/>
    </source>
</evidence>
<keyword evidence="2" id="KW-0808">Transferase</keyword>
<protein>
    <recommendedName>
        <fullName evidence="1">tRNA-uridine aminocarboxypropyltransferase</fullName>
        <ecNumber evidence="1">2.5.1.25</ecNumber>
    </recommendedName>
</protein>
<dbReference type="Pfam" id="PF03942">
    <property type="entry name" value="DTW"/>
    <property type="match status" value="1"/>
</dbReference>
<reference evidence="7 8" key="1">
    <citation type="journal article" date="2015" name="Genome Announc.">
        <title>Draft Genome Sequences of Marine Isolates of Thalassomonas viridans and Thalassomonas actiniarum.</title>
        <authorList>
            <person name="Olonade I."/>
            <person name="van Zyl L.J."/>
            <person name="Trindade M."/>
        </authorList>
    </citation>
    <scope>NUCLEOTIDE SEQUENCE [LARGE SCALE GENOMIC DNA]</scope>
    <source>
        <strain evidence="7 8">XOM25</strain>
    </source>
</reference>
<evidence type="ECO:0000256" key="1">
    <source>
        <dbReference type="ARBA" id="ARBA00012386"/>
    </source>
</evidence>
<evidence type="ECO:0000256" key="3">
    <source>
        <dbReference type="ARBA" id="ARBA00022691"/>
    </source>
</evidence>
<dbReference type="SMART" id="SM01144">
    <property type="entry name" value="DTW"/>
    <property type="match status" value="1"/>
</dbReference>
<evidence type="ECO:0000256" key="2">
    <source>
        <dbReference type="ARBA" id="ARBA00022679"/>
    </source>
</evidence>
<dbReference type="PANTHER" id="PTHR21392">
    <property type="entry name" value="TRNA-URIDINE AMINOCARBOXYPROPYLTRANSFERASE 2"/>
    <property type="match status" value="1"/>
</dbReference>
<dbReference type="GO" id="GO:0016432">
    <property type="term" value="F:tRNA-uridine aminocarboxypropyltransferase activity"/>
    <property type="evidence" value="ECO:0007669"/>
    <property type="project" value="UniProtKB-EC"/>
</dbReference>
<evidence type="ECO:0000313" key="7">
    <source>
        <dbReference type="EMBL" id="WDE03432.1"/>
    </source>
</evidence>
<name>A0AAF0C5J9_9GAMM</name>
<dbReference type="AlphaFoldDB" id="A0AAF0C5J9"/>
<accession>A0AAF0C5J9</accession>
<reference evidence="7 8" key="2">
    <citation type="journal article" date="2022" name="Mar. Drugs">
        <title>Bioassay-Guided Fractionation Leads to the Detection of Cholic Acid Generated by the Rare Thalassomonas sp.</title>
        <authorList>
            <person name="Pheiffer F."/>
            <person name="Schneider Y.K."/>
            <person name="Hansen E.H."/>
            <person name="Andersen J.H."/>
            <person name="Isaksson J."/>
            <person name="Busche T."/>
            <person name="R C."/>
            <person name="Kalinowski J."/>
            <person name="Zyl L.V."/>
            <person name="Trindade M."/>
        </authorList>
    </citation>
    <scope>NUCLEOTIDE SEQUENCE [LARGE SCALE GENOMIC DNA]</scope>
    <source>
        <strain evidence="7 8">XOM25</strain>
    </source>
</reference>
<dbReference type="EC" id="2.5.1.25" evidence="1"/>
<evidence type="ECO:0000256" key="4">
    <source>
        <dbReference type="ARBA" id="ARBA00022694"/>
    </source>
</evidence>
<evidence type="ECO:0000259" key="6">
    <source>
        <dbReference type="SMART" id="SM01144"/>
    </source>
</evidence>
<keyword evidence="8" id="KW-1185">Reference proteome</keyword>
<dbReference type="EMBL" id="CP059733">
    <property type="protein sequence ID" value="WDE03432.1"/>
    <property type="molecule type" value="Genomic_DNA"/>
</dbReference>
<dbReference type="RefSeq" id="WP_044838181.1">
    <property type="nucleotide sequence ID" value="NZ_CP059733.1"/>
</dbReference>
<dbReference type="GO" id="GO:0008033">
    <property type="term" value="P:tRNA processing"/>
    <property type="evidence" value="ECO:0007669"/>
    <property type="project" value="UniProtKB-KW"/>
</dbReference>
<dbReference type="KEGG" id="tvd:SG34_018790"/>
<comment type="similarity">
    <text evidence="5">Belongs to the TDD superfamily. DTWD2 family.</text>
</comment>